<evidence type="ECO:0000256" key="8">
    <source>
        <dbReference type="ARBA" id="ARBA00022989"/>
    </source>
</evidence>
<dbReference type="GO" id="GO:0022904">
    <property type="term" value="P:respiratory electron transport chain"/>
    <property type="evidence" value="ECO:0007669"/>
    <property type="project" value="InterPro"/>
</dbReference>
<dbReference type="Proteomes" id="UP000041254">
    <property type="component" value="Unassembled WGS sequence"/>
</dbReference>
<keyword evidence="5 13" id="KW-0812">Transmembrane</keyword>
<evidence type="ECO:0000256" key="1">
    <source>
        <dbReference type="ARBA" id="ARBA00004651"/>
    </source>
</evidence>
<dbReference type="InParanoid" id="A0A0G4EJG1"/>
<keyword evidence="10 13" id="KW-0472">Membrane</keyword>
<dbReference type="GO" id="GO:0005886">
    <property type="term" value="C:plasma membrane"/>
    <property type="evidence" value="ECO:0007669"/>
    <property type="project" value="UniProtKB-SubCell"/>
</dbReference>
<feature type="domain" description="Cytochrome b561 bacterial/Ni-hydrogenase" evidence="14">
    <location>
        <begin position="158"/>
        <end position="323"/>
    </location>
</feature>
<accession>A0A0G4EJG1</accession>
<dbReference type="PANTHER" id="PTHR30529:SF1">
    <property type="entry name" value="CYTOCHROME B561 HOMOLOG 2"/>
    <property type="match status" value="1"/>
</dbReference>
<dbReference type="Pfam" id="PF01292">
    <property type="entry name" value="Ni_hydr_CYTB"/>
    <property type="match status" value="1"/>
</dbReference>
<dbReference type="EMBL" id="CDMY01000248">
    <property type="protein sequence ID" value="CEL96885.1"/>
    <property type="molecule type" value="Genomic_DNA"/>
</dbReference>
<evidence type="ECO:0000256" key="11">
    <source>
        <dbReference type="ARBA" id="ARBA00037975"/>
    </source>
</evidence>
<keyword evidence="8 13" id="KW-1133">Transmembrane helix</keyword>
<keyword evidence="9" id="KW-0408">Iron</keyword>
<dbReference type="GO" id="GO:0020037">
    <property type="term" value="F:heme binding"/>
    <property type="evidence" value="ECO:0007669"/>
    <property type="project" value="TreeGrafter"/>
</dbReference>
<keyword evidence="4" id="KW-0349">Heme</keyword>
<evidence type="ECO:0000313" key="16">
    <source>
        <dbReference type="Proteomes" id="UP000041254"/>
    </source>
</evidence>
<dbReference type="InterPro" id="IPR052168">
    <property type="entry name" value="Cytochrome_b561_oxidase"/>
</dbReference>
<dbReference type="InterPro" id="IPR011577">
    <property type="entry name" value="Cyt_b561_bac/Ni-Hgenase"/>
</dbReference>
<evidence type="ECO:0000256" key="9">
    <source>
        <dbReference type="ARBA" id="ARBA00023004"/>
    </source>
</evidence>
<sequence length="331" mass="36177">MRYKNHTNRPTTEPGSRPSPKQRKSANPVRASSLRCELSGRGFFVSCSGPSGRSGSHRETGVDFWKLLRMFRGSVFRSSLLRPLGTSLALQSQHQLTPQAARSFVSVSRPSFSLLTTTARSAVTQEAKTTLARHTQKRTSAAMAEAAEGGHHLDLGSYNNAIKWIHWTMAAGIGICFVSVQAAYLSEGSTKEVIMNIHNSVGILMGGTVLARLLVRGFTTAPPHVPGNMLETYGAIAGHWALYAFMLFMPLTGIGMYYLGGADVPFFNLKFPGLANPDKERMTWAKECFKKHKLVGEAFQYLVGIHMGAAGYHLLKGHNVMRRVNPLVAAV</sequence>
<evidence type="ECO:0000256" key="12">
    <source>
        <dbReference type="SAM" id="MobiDB-lite"/>
    </source>
</evidence>
<comment type="subcellular location">
    <subcellularLocation>
        <location evidence="1">Cell membrane</location>
        <topology evidence="1">Multi-pass membrane protein</topology>
    </subcellularLocation>
</comment>
<keyword evidence="2" id="KW-0813">Transport</keyword>
<keyword evidence="7" id="KW-0249">Electron transport</keyword>
<evidence type="ECO:0000313" key="15">
    <source>
        <dbReference type="EMBL" id="CEL96885.1"/>
    </source>
</evidence>
<feature type="region of interest" description="Disordered" evidence="12">
    <location>
        <begin position="1"/>
        <end position="32"/>
    </location>
</feature>
<evidence type="ECO:0000256" key="4">
    <source>
        <dbReference type="ARBA" id="ARBA00022617"/>
    </source>
</evidence>
<name>A0A0G4EJG1_VITBC</name>
<gene>
    <name evidence="15" type="ORF">Vbra_12088</name>
</gene>
<comment type="similarity">
    <text evidence="11">Belongs to the cytochrome b561 family.</text>
</comment>
<dbReference type="STRING" id="1169540.A0A0G4EJG1"/>
<reference evidence="15 16" key="1">
    <citation type="submission" date="2014-11" db="EMBL/GenBank/DDBJ databases">
        <authorList>
            <person name="Zhu J."/>
            <person name="Qi W."/>
            <person name="Song R."/>
        </authorList>
    </citation>
    <scope>NUCLEOTIDE SEQUENCE [LARGE SCALE GENOMIC DNA]</scope>
</reference>
<dbReference type="InterPro" id="IPR016174">
    <property type="entry name" value="Di-haem_cyt_TM"/>
</dbReference>
<keyword evidence="3" id="KW-1003">Cell membrane</keyword>
<dbReference type="GO" id="GO:0009055">
    <property type="term" value="F:electron transfer activity"/>
    <property type="evidence" value="ECO:0007669"/>
    <property type="project" value="InterPro"/>
</dbReference>
<dbReference type="PANTHER" id="PTHR30529">
    <property type="entry name" value="CYTOCHROME B561"/>
    <property type="match status" value="1"/>
</dbReference>
<dbReference type="OrthoDB" id="198925at2759"/>
<protein>
    <recommendedName>
        <fullName evidence="14">Cytochrome b561 bacterial/Ni-hydrogenase domain-containing protein</fullName>
    </recommendedName>
</protein>
<dbReference type="SUPFAM" id="SSF81342">
    <property type="entry name" value="Transmembrane di-heme cytochromes"/>
    <property type="match status" value="1"/>
</dbReference>
<keyword evidence="6" id="KW-0479">Metal-binding</keyword>
<dbReference type="GO" id="GO:0046872">
    <property type="term" value="F:metal ion binding"/>
    <property type="evidence" value="ECO:0007669"/>
    <property type="project" value="UniProtKB-KW"/>
</dbReference>
<dbReference type="AlphaFoldDB" id="A0A0G4EJG1"/>
<evidence type="ECO:0000256" key="10">
    <source>
        <dbReference type="ARBA" id="ARBA00023136"/>
    </source>
</evidence>
<feature type="transmembrane region" description="Helical" evidence="13">
    <location>
        <begin position="164"/>
        <end position="185"/>
    </location>
</feature>
<feature type="transmembrane region" description="Helical" evidence="13">
    <location>
        <begin position="197"/>
        <end position="215"/>
    </location>
</feature>
<proteinExistence type="inferred from homology"/>
<evidence type="ECO:0000256" key="13">
    <source>
        <dbReference type="SAM" id="Phobius"/>
    </source>
</evidence>
<organism evidence="15 16">
    <name type="scientific">Vitrella brassicaformis (strain CCMP3155)</name>
    <dbReference type="NCBI Taxonomy" id="1169540"/>
    <lineage>
        <taxon>Eukaryota</taxon>
        <taxon>Sar</taxon>
        <taxon>Alveolata</taxon>
        <taxon>Colpodellida</taxon>
        <taxon>Vitrellaceae</taxon>
        <taxon>Vitrella</taxon>
    </lineage>
</organism>
<feature type="transmembrane region" description="Helical" evidence="13">
    <location>
        <begin position="298"/>
        <end position="315"/>
    </location>
</feature>
<evidence type="ECO:0000256" key="5">
    <source>
        <dbReference type="ARBA" id="ARBA00022692"/>
    </source>
</evidence>
<evidence type="ECO:0000256" key="2">
    <source>
        <dbReference type="ARBA" id="ARBA00022448"/>
    </source>
</evidence>
<evidence type="ECO:0000256" key="6">
    <source>
        <dbReference type="ARBA" id="ARBA00022723"/>
    </source>
</evidence>
<evidence type="ECO:0000256" key="7">
    <source>
        <dbReference type="ARBA" id="ARBA00022982"/>
    </source>
</evidence>
<dbReference type="VEuPathDB" id="CryptoDB:Vbra_12088"/>
<feature type="transmembrane region" description="Helical" evidence="13">
    <location>
        <begin position="236"/>
        <end position="259"/>
    </location>
</feature>
<keyword evidence="16" id="KW-1185">Reference proteome</keyword>
<evidence type="ECO:0000256" key="3">
    <source>
        <dbReference type="ARBA" id="ARBA00022475"/>
    </source>
</evidence>
<evidence type="ECO:0000259" key="14">
    <source>
        <dbReference type="Pfam" id="PF01292"/>
    </source>
</evidence>